<dbReference type="EC" id="3.1.26.11" evidence="8"/>
<dbReference type="InterPro" id="IPR036866">
    <property type="entry name" value="RibonucZ/Hydroxyglut_hydro"/>
</dbReference>
<dbReference type="STRING" id="940295.EYM_00075"/>
<dbReference type="HAMAP" id="MF_01818">
    <property type="entry name" value="RNase_Z_BN"/>
    <property type="match status" value="1"/>
</dbReference>
<protein>
    <recommendedName>
        <fullName evidence="8">Ribonuclease Z</fullName>
        <shortName evidence="8">RNase Z</shortName>
        <ecNumber evidence="8">3.1.26.11</ecNumber>
    </recommendedName>
    <alternativeName>
        <fullName evidence="8">tRNA 3 endonuclease</fullName>
    </alternativeName>
    <alternativeName>
        <fullName evidence="8">tRNase Z</fullName>
    </alternativeName>
</protein>
<dbReference type="InterPro" id="IPR013471">
    <property type="entry name" value="RNase_Z/BN"/>
</dbReference>
<feature type="binding site" evidence="8">
    <location>
        <position position="214"/>
    </location>
    <ligand>
        <name>Zn(2+)</name>
        <dbReference type="ChEBI" id="CHEBI:29105"/>
        <label>1</label>
        <note>catalytic</note>
    </ligand>
</feature>
<feature type="binding site" evidence="8">
    <location>
        <position position="214"/>
    </location>
    <ligand>
        <name>Zn(2+)</name>
        <dbReference type="ChEBI" id="CHEBI:29105"/>
        <label>2</label>
        <note>catalytic</note>
    </ligand>
</feature>
<dbReference type="PANTHER" id="PTHR46018">
    <property type="entry name" value="ZINC PHOSPHODIESTERASE ELAC PROTEIN 1"/>
    <property type="match status" value="1"/>
</dbReference>
<feature type="binding site" evidence="8">
    <location>
        <position position="72"/>
    </location>
    <ligand>
        <name>Zn(2+)</name>
        <dbReference type="ChEBI" id="CHEBI:29105"/>
        <label>2</label>
        <note>catalytic</note>
    </ligand>
</feature>
<feature type="binding site" evidence="8">
    <location>
        <position position="69"/>
    </location>
    <ligand>
        <name>Zn(2+)</name>
        <dbReference type="ChEBI" id="CHEBI:29105"/>
        <label>1</label>
        <note>catalytic</note>
    </ligand>
</feature>
<dbReference type="NCBIfam" id="NF000801">
    <property type="entry name" value="PRK00055.1-3"/>
    <property type="match status" value="1"/>
</dbReference>
<evidence type="ECO:0000256" key="5">
    <source>
        <dbReference type="ARBA" id="ARBA00022759"/>
    </source>
</evidence>
<feature type="binding site" evidence="8">
    <location>
        <position position="147"/>
    </location>
    <ligand>
        <name>Zn(2+)</name>
        <dbReference type="ChEBI" id="CHEBI:29105"/>
        <label>1</label>
        <note>catalytic</note>
    </ligand>
</feature>
<gene>
    <name evidence="8" type="primary">rnz</name>
    <name evidence="9" type="ORF">EYM_00075</name>
</gene>
<evidence type="ECO:0000256" key="8">
    <source>
        <dbReference type="HAMAP-Rule" id="MF_01818"/>
    </source>
</evidence>
<dbReference type="CDD" id="cd07717">
    <property type="entry name" value="RNaseZ_ZiPD-like_MBL-fold"/>
    <property type="match status" value="1"/>
</dbReference>
<proteinExistence type="inferred from homology"/>
<dbReference type="EMBL" id="CP006867">
    <property type="protein sequence ID" value="ALU11334.1"/>
    <property type="molecule type" value="Genomic_DNA"/>
</dbReference>
<dbReference type="Gene3D" id="3.60.15.10">
    <property type="entry name" value="Ribonuclease Z/Hydroxyacylglutathione hydrolase-like"/>
    <property type="match status" value="1"/>
</dbReference>
<keyword evidence="7 8" id="KW-0862">Zinc</keyword>
<sequence length="308" mass="35047">MRLMKTLPKIVVLGTSAATPKPKRHLSSYYFEHEGIGILLDAGEGTQYQLMRAGIRFSKIKVVVISHLHGDHVLGLPGLIETMSMGSRREELQIIAPKGIRELLECSFKYTYFKPSFPIYIFEIEENEEFEMSIGNYVRVKVFPVNHIVPSIGTKITVGGKRKVMKEKLEEMGVPKRLWAKIQNCEDVHFRGQRLSCDEFTIPPKELKIVYSGDTAPCTRIINESENADVLIHEATFTKELKDEANERGHSTAMDAAIVASKAKVKMLVLTHFSARYENLGKFLDEAKQFFENTYLASEFMKIIVKRD</sequence>
<dbReference type="Pfam" id="PF23023">
    <property type="entry name" value="Anti-Pycsar_Apyc1"/>
    <property type="match status" value="1"/>
</dbReference>
<evidence type="ECO:0000256" key="6">
    <source>
        <dbReference type="ARBA" id="ARBA00022801"/>
    </source>
</evidence>
<keyword evidence="2 8" id="KW-0819">tRNA processing</keyword>
<feature type="binding site" evidence="8">
    <location>
        <position position="272"/>
    </location>
    <ligand>
        <name>Zn(2+)</name>
        <dbReference type="ChEBI" id="CHEBI:29105"/>
        <label>2</label>
        <note>catalytic</note>
    </ligand>
</feature>
<accession>A0A0U3FHF8</accession>
<evidence type="ECO:0000313" key="9">
    <source>
        <dbReference type="EMBL" id="ALU11334.1"/>
    </source>
</evidence>
<comment type="similarity">
    <text evidence="8">Belongs to the RNase Z family.</text>
</comment>
<dbReference type="PATRIC" id="fig|940295.4.peg.16"/>
<dbReference type="GO" id="GO:0042781">
    <property type="term" value="F:3'-tRNA processing endoribonuclease activity"/>
    <property type="evidence" value="ECO:0007669"/>
    <property type="project" value="UniProtKB-UniRule"/>
</dbReference>
<dbReference type="PANTHER" id="PTHR46018:SF2">
    <property type="entry name" value="ZINC PHOSPHODIESTERASE ELAC PROTEIN 1"/>
    <property type="match status" value="1"/>
</dbReference>
<comment type="catalytic activity">
    <reaction evidence="8">
        <text>Endonucleolytic cleavage of RNA, removing extra 3' nucleotides from tRNA precursor, generating 3' termini of tRNAs. A 3'-hydroxy group is left at the tRNA terminus and a 5'-phosphoryl group is left at the trailer molecule.</text>
        <dbReference type="EC" id="3.1.26.11"/>
    </reaction>
</comment>
<keyword evidence="10" id="KW-1185">Reference proteome</keyword>
<feature type="binding site" evidence="8">
    <location>
        <position position="71"/>
    </location>
    <ligand>
        <name>Zn(2+)</name>
        <dbReference type="ChEBI" id="CHEBI:29105"/>
        <label>2</label>
        <note>catalytic</note>
    </ligand>
</feature>
<keyword evidence="3 8" id="KW-0540">Nuclease</keyword>
<name>A0A0U3FHF8_9CREN</name>
<evidence type="ECO:0000313" key="10">
    <source>
        <dbReference type="Proteomes" id="UP000060778"/>
    </source>
</evidence>
<keyword evidence="4 8" id="KW-0479">Metal-binding</keyword>
<evidence type="ECO:0000256" key="3">
    <source>
        <dbReference type="ARBA" id="ARBA00022722"/>
    </source>
</evidence>
<evidence type="ECO:0000256" key="7">
    <source>
        <dbReference type="ARBA" id="ARBA00022833"/>
    </source>
</evidence>
<evidence type="ECO:0000256" key="4">
    <source>
        <dbReference type="ARBA" id="ARBA00022723"/>
    </source>
</evidence>
<keyword evidence="6 8" id="KW-0378">Hydrolase</keyword>
<dbReference type="GO" id="GO:0008270">
    <property type="term" value="F:zinc ion binding"/>
    <property type="evidence" value="ECO:0007669"/>
    <property type="project" value="UniProtKB-UniRule"/>
</dbReference>
<reference evidence="9 10" key="1">
    <citation type="submission" date="2013-11" db="EMBL/GenBank/DDBJ databases">
        <title>Comparative genomics of Ignicoccus.</title>
        <authorList>
            <person name="Podar M."/>
        </authorList>
    </citation>
    <scope>NUCLEOTIDE SEQUENCE [LARGE SCALE GENOMIC DNA]</scope>
    <source>
        <strain evidence="9 10">DSM 13165</strain>
    </source>
</reference>
<keyword evidence="5 8" id="KW-0255">Endonuclease</keyword>
<dbReference type="NCBIfam" id="TIGR02651">
    <property type="entry name" value="RNase_Z"/>
    <property type="match status" value="1"/>
</dbReference>
<feature type="active site" description="Proton acceptor" evidence="8">
    <location>
        <position position="71"/>
    </location>
</feature>
<comment type="function">
    <text evidence="8">Zinc phosphodiesterase, which displays some tRNA 3'-processing endonuclease activity. Probably involved in tRNA maturation, by removing a 3'-trailer from precursor tRNA.</text>
</comment>
<evidence type="ECO:0000256" key="2">
    <source>
        <dbReference type="ARBA" id="ARBA00022694"/>
    </source>
</evidence>
<comment type="cofactor">
    <cofactor evidence="8">
        <name>Zn(2+)</name>
        <dbReference type="ChEBI" id="CHEBI:29105"/>
    </cofactor>
    <text evidence="8">Binds 2 Zn(2+) ions.</text>
</comment>
<organism evidence="9 10">
    <name type="scientific">Ignicoccus islandicus DSM 13165</name>
    <dbReference type="NCBI Taxonomy" id="940295"/>
    <lineage>
        <taxon>Archaea</taxon>
        <taxon>Thermoproteota</taxon>
        <taxon>Thermoprotei</taxon>
        <taxon>Desulfurococcales</taxon>
        <taxon>Desulfurococcaceae</taxon>
        <taxon>Ignicoccus</taxon>
    </lineage>
</organism>
<comment type="subunit">
    <text evidence="1 8">Homodimer.</text>
</comment>
<dbReference type="KEGG" id="iis:EYM_00075"/>
<feature type="binding site" evidence="8">
    <location>
        <position position="67"/>
    </location>
    <ligand>
        <name>Zn(2+)</name>
        <dbReference type="ChEBI" id="CHEBI:29105"/>
        <label>1</label>
        <note>catalytic</note>
    </ligand>
</feature>
<dbReference type="AlphaFoldDB" id="A0A0U3FHF8"/>
<evidence type="ECO:0000256" key="1">
    <source>
        <dbReference type="ARBA" id="ARBA00011738"/>
    </source>
</evidence>
<dbReference type="SUPFAM" id="SSF56281">
    <property type="entry name" value="Metallo-hydrolase/oxidoreductase"/>
    <property type="match status" value="1"/>
</dbReference>
<dbReference type="Proteomes" id="UP000060778">
    <property type="component" value="Chromosome"/>
</dbReference>